<dbReference type="GO" id="GO:0019985">
    <property type="term" value="P:translesion synthesis"/>
    <property type="evidence" value="ECO:0007669"/>
    <property type="project" value="TreeGrafter"/>
</dbReference>
<gene>
    <name evidence="11" type="ORF">BCR44DRAFT_1492811</name>
</gene>
<dbReference type="AlphaFoldDB" id="A0A1Y2HTX6"/>
<dbReference type="GO" id="GO:0030337">
    <property type="term" value="F:DNA polymerase processivity factor activity"/>
    <property type="evidence" value="ECO:0007669"/>
    <property type="project" value="InterPro"/>
</dbReference>
<feature type="domain" description="Proliferating cell nuclear antigen PCNA N-terminal" evidence="9">
    <location>
        <begin position="1"/>
        <end position="123"/>
    </location>
</feature>
<keyword evidence="4 8" id="KW-0238">DNA-binding</keyword>
<comment type="function">
    <text evidence="6">This protein is an auxiliary protein of DNA polymerase delta and is involved in the control of eukaryotic DNA replication by increasing the polymerase's processibility during elongation of the leading strand. Involved in DNA repair.</text>
</comment>
<dbReference type="HAMAP" id="MF_00317">
    <property type="entry name" value="DNApol_clamp_arch"/>
    <property type="match status" value="1"/>
</dbReference>
<comment type="caution">
    <text evidence="11">The sequence shown here is derived from an EMBL/GenBank/DDBJ whole genome shotgun (WGS) entry which is preliminary data.</text>
</comment>
<keyword evidence="12" id="KW-1185">Reference proteome</keyword>
<name>A0A1Y2HTX6_9FUNG</name>
<evidence type="ECO:0000256" key="3">
    <source>
        <dbReference type="ARBA" id="ARBA00022705"/>
    </source>
</evidence>
<dbReference type="NCBIfam" id="TIGR00590">
    <property type="entry name" value="pcna"/>
    <property type="match status" value="1"/>
</dbReference>
<keyword evidence="3 8" id="KW-0235">DNA replication</keyword>
<keyword evidence="5 7" id="KW-0539">Nucleus</keyword>
<proteinExistence type="inferred from homology"/>
<dbReference type="Proteomes" id="UP000193411">
    <property type="component" value="Unassembled WGS sequence"/>
</dbReference>
<evidence type="ECO:0000313" key="12">
    <source>
        <dbReference type="Proteomes" id="UP000193411"/>
    </source>
</evidence>
<dbReference type="InterPro" id="IPR022649">
    <property type="entry name" value="Pr_cel_nuc_antig_C"/>
</dbReference>
<dbReference type="PANTHER" id="PTHR11352">
    <property type="entry name" value="PROLIFERATING CELL NUCLEAR ANTIGEN"/>
    <property type="match status" value="1"/>
</dbReference>
<evidence type="ECO:0000259" key="10">
    <source>
        <dbReference type="Pfam" id="PF02747"/>
    </source>
</evidence>
<dbReference type="FunFam" id="3.10.150.10:FF:000006">
    <property type="entry name" value="Proliferating cell nuclear antigen"/>
    <property type="match status" value="1"/>
</dbReference>
<dbReference type="GO" id="GO:0006272">
    <property type="term" value="P:leading strand elongation"/>
    <property type="evidence" value="ECO:0007669"/>
    <property type="project" value="TreeGrafter"/>
</dbReference>
<accession>A0A1Y2HTX6</accession>
<dbReference type="SUPFAM" id="SSF55979">
    <property type="entry name" value="DNA clamp"/>
    <property type="match status" value="2"/>
</dbReference>
<dbReference type="InterPro" id="IPR022659">
    <property type="entry name" value="Pr_cel_nuc_antig_CS"/>
</dbReference>
<dbReference type="Pfam" id="PF02747">
    <property type="entry name" value="PCNA_C"/>
    <property type="match status" value="1"/>
</dbReference>
<dbReference type="InterPro" id="IPR046938">
    <property type="entry name" value="DNA_clamp_sf"/>
</dbReference>
<dbReference type="CDD" id="cd00577">
    <property type="entry name" value="PCNA"/>
    <property type="match status" value="1"/>
</dbReference>
<dbReference type="InterPro" id="IPR022648">
    <property type="entry name" value="Pr_cel_nuc_antig_N"/>
</dbReference>
<dbReference type="GO" id="GO:0003677">
    <property type="term" value="F:DNA binding"/>
    <property type="evidence" value="ECO:0007669"/>
    <property type="project" value="UniProtKB-KW"/>
</dbReference>
<evidence type="ECO:0000256" key="5">
    <source>
        <dbReference type="ARBA" id="ARBA00023242"/>
    </source>
</evidence>
<dbReference type="EMBL" id="MCFL01000010">
    <property type="protein sequence ID" value="ORZ37959.1"/>
    <property type="molecule type" value="Genomic_DNA"/>
</dbReference>
<comment type="similarity">
    <text evidence="2 8">Belongs to the PCNA family.</text>
</comment>
<dbReference type="GO" id="GO:0006275">
    <property type="term" value="P:regulation of DNA replication"/>
    <property type="evidence" value="ECO:0007669"/>
    <property type="project" value="InterPro"/>
</dbReference>
<dbReference type="FunFam" id="3.10.150.10:FF:000008">
    <property type="entry name" value="Proliferating cell nuclear antigen"/>
    <property type="match status" value="1"/>
</dbReference>
<dbReference type="GO" id="GO:0006298">
    <property type="term" value="P:mismatch repair"/>
    <property type="evidence" value="ECO:0007669"/>
    <property type="project" value="TreeGrafter"/>
</dbReference>
<evidence type="ECO:0000256" key="7">
    <source>
        <dbReference type="RuleBase" id="RU000641"/>
    </source>
</evidence>
<dbReference type="STRING" id="765915.A0A1Y2HTX6"/>
<sequence>MLEARLPTAVTLKRILDAVKDLVSDANLDCSDAGIALQAMDTSHVALVSLVLRSEGFDPFRCDRAMSLGVNFGTLSKVLKCADNNDILTLKAAEDSDVLNLTFESPKSERISEFDIKLMDVDAEHLGIPETEYSATVTLPSSEFARICNDMTVLGETVSISVVKDSIKFTSKGESGSGNVILRSSKSADKEGMDVTIALEEPVDLAFSLKYLKMFSKAASLAPQVSLSMSADVPLLVEYAMDEELGHIRFYLAPKLDDEE</sequence>
<dbReference type="PANTHER" id="PTHR11352:SF0">
    <property type="entry name" value="PROLIFERATING CELL NUCLEAR ANTIGEN"/>
    <property type="match status" value="1"/>
</dbReference>
<dbReference type="GO" id="GO:0043626">
    <property type="term" value="C:PCNA complex"/>
    <property type="evidence" value="ECO:0007669"/>
    <property type="project" value="UniProtKB-ARBA"/>
</dbReference>
<feature type="domain" description="Proliferating cell nuclear antigen PCNA C-terminal" evidence="10">
    <location>
        <begin position="127"/>
        <end position="255"/>
    </location>
</feature>
<evidence type="ECO:0000256" key="2">
    <source>
        <dbReference type="ARBA" id="ARBA00010462"/>
    </source>
</evidence>
<evidence type="ECO:0000256" key="1">
    <source>
        <dbReference type="ARBA" id="ARBA00004123"/>
    </source>
</evidence>
<dbReference type="PRINTS" id="PR00339">
    <property type="entry name" value="PCNACYCLIN"/>
</dbReference>
<evidence type="ECO:0000256" key="6">
    <source>
        <dbReference type="ARBA" id="ARBA00054163"/>
    </source>
</evidence>
<reference evidence="11 12" key="1">
    <citation type="submission" date="2016-07" db="EMBL/GenBank/DDBJ databases">
        <title>Pervasive Adenine N6-methylation of Active Genes in Fungi.</title>
        <authorList>
            <consortium name="DOE Joint Genome Institute"/>
            <person name="Mondo S.J."/>
            <person name="Dannebaum R.O."/>
            <person name="Kuo R.C."/>
            <person name="Labutti K."/>
            <person name="Haridas S."/>
            <person name="Kuo A."/>
            <person name="Salamov A."/>
            <person name="Ahrendt S.R."/>
            <person name="Lipzen A."/>
            <person name="Sullivan W."/>
            <person name="Andreopoulos W.B."/>
            <person name="Clum A."/>
            <person name="Lindquist E."/>
            <person name="Daum C."/>
            <person name="Ramamoorthy G.K."/>
            <person name="Gryganskyi A."/>
            <person name="Culley D."/>
            <person name="Magnuson J.K."/>
            <person name="James T.Y."/>
            <person name="O'Malley M.A."/>
            <person name="Stajich J.E."/>
            <person name="Spatafora J.W."/>
            <person name="Visel A."/>
            <person name="Grigoriev I.V."/>
        </authorList>
    </citation>
    <scope>NUCLEOTIDE SEQUENCE [LARGE SCALE GENOMIC DNA]</scope>
    <source>
        <strain evidence="11 12">PL171</strain>
    </source>
</reference>
<dbReference type="Pfam" id="PF00705">
    <property type="entry name" value="PCNA_N"/>
    <property type="match status" value="1"/>
</dbReference>
<organism evidence="11 12">
    <name type="scientific">Catenaria anguillulae PL171</name>
    <dbReference type="NCBI Taxonomy" id="765915"/>
    <lineage>
        <taxon>Eukaryota</taxon>
        <taxon>Fungi</taxon>
        <taxon>Fungi incertae sedis</taxon>
        <taxon>Blastocladiomycota</taxon>
        <taxon>Blastocladiomycetes</taxon>
        <taxon>Blastocladiales</taxon>
        <taxon>Catenariaceae</taxon>
        <taxon>Catenaria</taxon>
    </lineage>
</organism>
<dbReference type="Gene3D" id="3.10.150.10">
    <property type="entry name" value="DNA Polymerase III, subunit A, domain 2"/>
    <property type="match status" value="2"/>
</dbReference>
<evidence type="ECO:0000256" key="8">
    <source>
        <dbReference type="RuleBase" id="RU003671"/>
    </source>
</evidence>
<dbReference type="PROSITE" id="PS01251">
    <property type="entry name" value="PCNA_1"/>
    <property type="match status" value="1"/>
</dbReference>
<comment type="function">
    <text evidence="7">This protein is an auxiliary protein of DNA polymerase delta and is involved in the control of eukaryotic DNA replication by increasing the polymerase's processivity during elongation of the leading strand.</text>
</comment>
<comment type="subcellular location">
    <subcellularLocation>
        <location evidence="1 7">Nucleus</location>
    </subcellularLocation>
</comment>
<evidence type="ECO:0000313" key="11">
    <source>
        <dbReference type="EMBL" id="ORZ37959.1"/>
    </source>
</evidence>
<evidence type="ECO:0000259" key="9">
    <source>
        <dbReference type="Pfam" id="PF00705"/>
    </source>
</evidence>
<protein>
    <recommendedName>
        <fullName evidence="7">DNA sliding clamp PCNA</fullName>
    </recommendedName>
</protein>
<evidence type="ECO:0000256" key="4">
    <source>
        <dbReference type="ARBA" id="ARBA00023125"/>
    </source>
</evidence>
<dbReference type="InterPro" id="IPR000730">
    <property type="entry name" value="Pr_cel_nuc_antig"/>
</dbReference>
<dbReference type="OrthoDB" id="534348at2759"/>